<reference evidence="2" key="1">
    <citation type="submission" date="2020-09" db="EMBL/GenBank/DDBJ databases">
        <title>Comparative genome analyses of four rice-infecting Rhizoctonia solani isolates reveal extensive enrichment of homogalacturonan modification genes.</title>
        <authorList>
            <person name="Lee D.-Y."/>
            <person name="Jeon J."/>
            <person name="Kim K.-T."/>
            <person name="Cheong K."/>
            <person name="Song H."/>
            <person name="Choi G."/>
            <person name="Ko J."/>
            <person name="Opiyo S.O."/>
            <person name="Zuo S."/>
            <person name="Madhav S."/>
            <person name="Lee Y.-H."/>
            <person name="Wang G.-L."/>
        </authorList>
    </citation>
    <scope>NUCLEOTIDE SEQUENCE</scope>
    <source>
        <strain evidence="2">AG1-IA YN-7</strain>
    </source>
</reference>
<dbReference type="Proteomes" id="UP000650582">
    <property type="component" value="Unassembled WGS sequence"/>
</dbReference>
<accession>A0A8H7LFD8</accession>
<organism evidence="2 3">
    <name type="scientific">Rhizoctonia solani</name>
    <dbReference type="NCBI Taxonomy" id="456999"/>
    <lineage>
        <taxon>Eukaryota</taxon>
        <taxon>Fungi</taxon>
        <taxon>Dikarya</taxon>
        <taxon>Basidiomycota</taxon>
        <taxon>Agaricomycotina</taxon>
        <taxon>Agaricomycetes</taxon>
        <taxon>Cantharellales</taxon>
        <taxon>Ceratobasidiaceae</taxon>
        <taxon>Rhizoctonia</taxon>
    </lineage>
</organism>
<feature type="non-terminal residue" evidence="2">
    <location>
        <position position="1"/>
    </location>
</feature>
<name>A0A8H7LFD8_9AGAM</name>
<evidence type="ECO:0000313" key="2">
    <source>
        <dbReference type="EMBL" id="KAF8666244.1"/>
    </source>
</evidence>
<feature type="region of interest" description="Disordered" evidence="1">
    <location>
        <begin position="338"/>
        <end position="408"/>
    </location>
</feature>
<feature type="compositionally biased region" description="Basic and acidic residues" evidence="1">
    <location>
        <begin position="339"/>
        <end position="358"/>
    </location>
</feature>
<gene>
    <name evidence="2" type="ORF">RHS04_09698</name>
</gene>
<dbReference type="EMBL" id="JACYCC010000406">
    <property type="protein sequence ID" value="KAF8666244.1"/>
    <property type="molecule type" value="Genomic_DNA"/>
</dbReference>
<dbReference type="AlphaFoldDB" id="A0A8H7LFD8"/>
<proteinExistence type="predicted"/>
<sequence>SQFERTNKKDVVKQMTQIGDAISVLKRMDQELTQQEAHLRSPNNECKPTPLDSDPLKSLLEGLPYTIGQTERSEDSIGNIPHWVHKQQHNDAMRFFIPQLKRFFLARALGSRNHPKFNKQELTEIRFHRDRMYRHKTLCINYTSYDVLCQQDVLNPSTSNQFVMLPAQSEDGSKPPHPFIYAKVLGVYHAHVSYGREVPCREDFVHVRWLYYDTDTARQGGWDEHRLDHIGYEQCCTDQDLIDSFNFIHPSDIIRGVHLIPDFQSGRCNRLLNFSKSIAHDSDDHWDWKHYYVNRFVDRDILMRHLGGGIGHYRYTIYDSERDLDSDRNESNINIEVPLEMRGEDERSDVGSEDERSTRNQSICLEQDEISDEELNVDEGVSEFEDDISEDAMDDYVVDGDGDELHGF</sequence>
<evidence type="ECO:0000313" key="3">
    <source>
        <dbReference type="Proteomes" id="UP000650582"/>
    </source>
</evidence>
<evidence type="ECO:0000256" key="1">
    <source>
        <dbReference type="SAM" id="MobiDB-lite"/>
    </source>
</evidence>
<comment type="caution">
    <text evidence="2">The sequence shown here is derived from an EMBL/GenBank/DDBJ whole genome shotgun (WGS) entry which is preliminary data.</text>
</comment>
<protein>
    <submittedName>
        <fullName evidence="2">Uncharacterized protein</fullName>
    </submittedName>
</protein>
<feature type="compositionally biased region" description="Acidic residues" evidence="1">
    <location>
        <begin position="366"/>
        <end position="402"/>
    </location>
</feature>